<organism evidence="2 3">
    <name type="scientific">Flavobacterium pectinovorum</name>
    <dbReference type="NCBI Taxonomy" id="29533"/>
    <lineage>
        <taxon>Bacteria</taxon>
        <taxon>Pseudomonadati</taxon>
        <taxon>Bacteroidota</taxon>
        <taxon>Flavobacteriia</taxon>
        <taxon>Flavobacteriales</taxon>
        <taxon>Flavobacteriaceae</taxon>
        <taxon>Flavobacterium</taxon>
    </lineage>
</organism>
<name>A0A502F603_9FLAO</name>
<dbReference type="AlphaFoldDB" id="A0A502F603"/>
<feature type="transmembrane region" description="Helical" evidence="1">
    <location>
        <begin position="48"/>
        <end position="68"/>
    </location>
</feature>
<proteinExistence type="predicted"/>
<dbReference type="EMBL" id="RCZH01000003">
    <property type="protein sequence ID" value="TPG44111.1"/>
    <property type="molecule type" value="Genomic_DNA"/>
</dbReference>
<dbReference type="Proteomes" id="UP000319700">
    <property type="component" value="Unassembled WGS sequence"/>
</dbReference>
<gene>
    <name evidence="2" type="ORF">EAH81_06075</name>
</gene>
<comment type="caution">
    <text evidence="2">The sequence shown here is derived from an EMBL/GenBank/DDBJ whole genome shotgun (WGS) entry which is preliminary data.</text>
</comment>
<keyword evidence="1" id="KW-0812">Transmembrane</keyword>
<keyword evidence="3" id="KW-1185">Reference proteome</keyword>
<sequence length="74" mass="8740">MLKNNITQKKIILNPNFKSLSKEDKSNLKARIANSIEKESQRIKRKRFSIISFSMEVLISLYLLILSLRKIIKY</sequence>
<accession>A0A502F603</accession>
<keyword evidence="1" id="KW-1133">Transmembrane helix</keyword>
<reference evidence="2 3" key="1">
    <citation type="journal article" date="2019" name="Environ. Microbiol.">
        <title>Species interactions and distinct microbial communities in high Arctic permafrost affected cryosols are associated with the CH4 and CO2 gas fluxes.</title>
        <authorList>
            <person name="Altshuler I."/>
            <person name="Hamel J."/>
            <person name="Turney S."/>
            <person name="Magnuson E."/>
            <person name="Levesque R."/>
            <person name="Greer C."/>
            <person name="Whyte L.G."/>
        </authorList>
    </citation>
    <scope>NUCLEOTIDE SEQUENCE [LARGE SCALE GENOMIC DNA]</scope>
    <source>
        <strain evidence="2 3">42</strain>
    </source>
</reference>
<evidence type="ECO:0000313" key="3">
    <source>
        <dbReference type="Proteomes" id="UP000319700"/>
    </source>
</evidence>
<keyword evidence="1" id="KW-0472">Membrane</keyword>
<evidence type="ECO:0000313" key="2">
    <source>
        <dbReference type="EMBL" id="TPG44111.1"/>
    </source>
</evidence>
<protein>
    <submittedName>
        <fullName evidence="2">Uncharacterized protein</fullName>
    </submittedName>
</protein>
<evidence type="ECO:0000256" key="1">
    <source>
        <dbReference type="SAM" id="Phobius"/>
    </source>
</evidence>